<dbReference type="GO" id="GO:0003677">
    <property type="term" value="F:DNA binding"/>
    <property type="evidence" value="ECO:0007669"/>
    <property type="project" value="UniProtKB-UniRule"/>
</dbReference>
<dbReference type="InterPro" id="IPR008967">
    <property type="entry name" value="p53-like_TF_DNA-bd_sf"/>
</dbReference>
<evidence type="ECO:0000256" key="4">
    <source>
        <dbReference type="ARBA" id="ARBA00023242"/>
    </source>
</evidence>
<gene>
    <name evidence="7" type="ORF">PVAND_007919</name>
</gene>
<evidence type="ECO:0000256" key="5">
    <source>
        <dbReference type="PROSITE-ProRule" id="PRU00201"/>
    </source>
</evidence>
<evidence type="ECO:0000313" key="8">
    <source>
        <dbReference type="Proteomes" id="UP001107558"/>
    </source>
</evidence>
<organism evidence="7 8">
    <name type="scientific">Polypedilum vanderplanki</name>
    <name type="common">Sleeping chironomid midge</name>
    <dbReference type="NCBI Taxonomy" id="319348"/>
    <lineage>
        <taxon>Eukaryota</taxon>
        <taxon>Metazoa</taxon>
        <taxon>Ecdysozoa</taxon>
        <taxon>Arthropoda</taxon>
        <taxon>Hexapoda</taxon>
        <taxon>Insecta</taxon>
        <taxon>Pterygota</taxon>
        <taxon>Neoptera</taxon>
        <taxon>Endopterygota</taxon>
        <taxon>Diptera</taxon>
        <taxon>Nematocera</taxon>
        <taxon>Chironomoidea</taxon>
        <taxon>Chironomidae</taxon>
        <taxon>Chironominae</taxon>
        <taxon>Polypedilum</taxon>
        <taxon>Polypedilum</taxon>
    </lineage>
</organism>
<name>A0A9J6C8W8_POLVA</name>
<dbReference type="Gene3D" id="2.60.40.820">
    <property type="entry name" value="Transcription factor, T-box"/>
    <property type="match status" value="1"/>
</dbReference>
<keyword evidence="1" id="KW-0805">Transcription regulation</keyword>
<evidence type="ECO:0000256" key="2">
    <source>
        <dbReference type="ARBA" id="ARBA00023125"/>
    </source>
</evidence>
<evidence type="ECO:0000256" key="3">
    <source>
        <dbReference type="ARBA" id="ARBA00023163"/>
    </source>
</evidence>
<reference evidence="7" key="1">
    <citation type="submission" date="2021-03" db="EMBL/GenBank/DDBJ databases">
        <title>Chromosome level genome of the anhydrobiotic midge Polypedilum vanderplanki.</title>
        <authorList>
            <person name="Yoshida Y."/>
            <person name="Kikawada T."/>
            <person name="Gusev O."/>
        </authorList>
    </citation>
    <scope>NUCLEOTIDE SEQUENCE</scope>
    <source>
        <strain evidence="7">NIAS01</strain>
        <tissue evidence="7">Whole body or cell culture</tissue>
    </source>
</reference>
<evidence type="ECO:0000313" key="7">
    <source>
        <dbReference type="EMBL" id="KAG5678227.1"/>
    </source>
</evidence>
<dbReference type="PROSITE" id="PS50252">
    <property type="entry name" value="TBOX_3"/>
    <property type="match status" value="1"/>
</dbReference>
<protein>
    <recommendedName>
        <fullName evidence="6">T-box domain-containing protein</fullName>
    </recommendedName>
</protein>
<dbReference type="Proteomes" id="UP001107558">
    <property type="component" value="Chromosome 2"/>
</dbReference>
<keyword evidence="4 5" id="KW-0539">Nucleus</keyword>
<evidence type="ECO:0000259" key="6">
    <source>
        <dbReference type="PROSITE" id="PS50252"/>
    </source>
</evidence>
<dbReference type="Pfam" id="PF00907">
    <property type="entry name" value="T-box"/>
    <property type="match status" value="1"/>
</dbReference>
<dbReference type="OrthoDB" id="7442607at2759"/>
<dbReference type="GO" id="GO:0003700">
    <property type="term" value="F:DNA-binding transcription factor activity"/>
    <property type="evidence" value="ECO:0007669"/>
    <property type="project" value="InterPro"/>
</dbReference>
<keyword evidence="2 5" id="KW-0238">DNA-binding</keyword>
<accession>A0A9J6C8W8</accession>
<feature type="domain" description="T-box" evidence="6">
    <location>
        <begin position="55"/>
        <end position="78"/>
    </location>
</feature>
<dbReference type="GO" id="GO:0005634">
    <property type="term" value="C:nucleus"/>
    <property type="evidence" value="ECO:0007669"/>
    <property type="project" value="UniProtKB-SubCell"/>
</dbReference>
<dbReference type="GO" id="GO:0006357">
    <property type="term" value="P:regulation of transcription by RNA polymerase II"/>
    <property type="evidence" value="ECO:0007669"/>
    <property type="project" value="UniProtKB-ARBA"/>
</dbReference>
<dbReference type="InterPro" id="IPR046360">
    <property type="entry name" value="T-box_DNA-bd"/>
</dbReference>
<evidence type="ECO:0000256" key="1">
    <source>
        <dbReference type="ARBA" id="ARBA00023015"/>
    </source>
</evidence>
<dbReference type="GO" id="GO:0045893">
    <property type="term" value="P:positive regulation of DNA-templated transcription"/>
    <property type="evidence" value="ECO:0007669"/>
    <property type="project" value="InterPro"/>
</dbReference>
<sequence length="78" mass="9259">MNDIMDIRVHQHLAQEFYRQQMLQRIPDPYASMFPSRHLPPVPPRFTLPNAEVKLQNNELWSDFHKIGTEMIITKSGR</sequence>
<dbReference type="SUPFAM" id="SSF49417">
    <property type="entry name" value="p53-like transcription factors"/>
    <property type="match status" value="1"/>
</dbReference>
<keyword evidence="3" id="KW-0804">Transcription</keyword>
<comment type="caution">
    <text evidence="5">Lacks conserved residue(s) required for the propagation of feature annotation.</text>
</comment>
<dbReference type="EMBL" id="JADBJN010000002">
    <property type="protein sequence ID" value="KAG5678227.1"/>
    <property type="molecule type" value="Genomic_DNA"/>
</dbReference>
<keyword evidence="8" id="KW-1185">Reference proteome</keyword>
<dbReference type="InterPro" id="IPR036960">
    <property type="entry name" value="T-box_sf"/>
</dbReference>
<comment type="caution">
    <text evidence="7">The sequence shown here is derived from an EMBL/GenBank/DDBJ whole genome shotgun (WGS) entry which is preliminary data.</text>
</comment>
<dbReference type="AlphaFoldDB" id="A0A9J6C8W8"/>
<proteinExistence type="predicted"/>
<comment type="subcellular location">
    <subcellularLocation>
        <location evidence="5">Nucleus</location>
    </subcellularLocation>
</comment>